<gene>
    <name evidence="1" type="ORF">QR98_0042460</name>
</gene>
<accession>A0A132A460</accession>
<evidence type="ECO:0000313" key="2">
    <source>
        <dbReference type="Proteomes" id="UP000616769"/>
    </source>
</evidence>
<dbReference type="AlphaFoldDB" id="A0A132A460"/>
<organism evidence="1 2">
    <name type="scientific">Sarcoptes scabiei</name>
    <name type="common">Itch mite</name>
    <name type="synonym">Acarus scabiei</name>
    <dbReference type="NCBI Taxonomy" id="52283"/>
    <lineage>
        <taxon>Eukaryota</taxon>
        <taxon>Metazoa</taxon>
        <taxon>Ecdysozoa</taxon>
        <taxon>Arthropoda</taxon>
        <taxon>Chelicerata</taxon>
        <taxon>Arachnida</taxon>
        <taxon>Acari</taxon>
        <taxon>Acariformes</taxon>
        <taxon>Sarcoptiformes</taxon>
        <taxon>Astigmata</taxon>
        <taxon>Psoroptidia</taxon>
        <taxon>Sarcoptoidea</taxon>
        <taxon>Sarcoptidae</taxon>
        <taxon>Sarcoptinae</taxon>
        <taxon>Sarcoptes</taxon>
    </lineage>
</organism>
<dbReference type="EMBL" id="JXLN01010456">
    <property type="protein sequence ID" value="KPM05776.1"/>
    <property type="molecule type" value="Genomic_DNA"/>
</dbReference>
<reference evidence="1 2" key="1">
    <citation type="journal article" date="2015" name="Parasit. Vectors">
        <title>Draft genome of the scabies mite.</title>
        <authorList>
            <person name="Rider S.D.Jr."/>
            <person name="Morgan M.S."/>
            <person name="Arlian L.G."/>
        </authorList>
    </citation>
    <scope>NUCLEOTIDE SEQUENCE [LARGE SCALE GENOMIC DNA]</scope>
    <source>
        <strain evidence="1">Arlian Lab</strain>
    </source>
</reference>
<dbReference type="VEuPathDB" id="VectorBase:SSCA001409"/>
<dbReference type="Proteomes" id="UP000616769">
    <property type="component" value="Unassembled WGS sequence"/>
</dbReference>
<sequence>MKKNLFEFFDKLTSIIVDVCIIRNEWDGKWQFTCKVNRYDYIMMIMPKKIHSSQILHLNFDEKFSLETKLDARDVMNQGT</sequence>
<evidence type="ECO:0000313" key="1">
    <source>
        <dbReference type="EMBL" id="KPM05776.1"/>
    </source>
</evidence>
<protein>
    <submittedName>
        <fullName evidence="1">Uncharacterized protein</fullName>
    </submittedName>
</protein>
<name>A0A132A460_SARSC</name>
<proteinExistence type="predicted"/>
<comment type="caution">
    <text evidence="1">The sequence shown here is derived from an EMBL/GenBank/DDBJ whole genome shotgun (WGS) entry which is preliminary data.</text>
</comment>